<keyword evidence="5 6" id="KW-0472">Membrane</keyword>
<evidence type="ECO:0000256" key="1">
    <source>
        <dbReference type="ARBA" id="ARBA00004141"/>
    </source>
</evidence>
<evidence type="ECO:0000256" key="3">
    <source>
        <dbReference type="ARBA" id="ARBA00022692"/>
    </source>
</evidence>
<dbReference type="AlphaFoldDB" id="A0A139H8V3"/>
<dbReference type="Proteomes" id="UP000070133">
    <property type="component" value="Unassembled WGS sequence"/>
</dbReference>
<feature type="transmembrane region" description="Helical" evidence="6">
    <location>
        <begin position="83"/>
        <end position="106"/>
    </location>
</feature>
<evidence type="ECO:0000256" key="2">
    <source>
        <dbReference type="ARBA" id="ARBA00022448"/>
    </source>
</evidence>
<dbReference type="GO" id="GO:0022857">
    <property type="term" value="F:transmembrane transporter activity"/>
    <property type="evidence" value="ECO:0007669"/>
    <property type="project" value="TreeGrafter"/>
</dbReference>
<dbReference type="GO" id="GO:0016020">
    <property type="term" value="C:membrane"/>
    <property type="evidence" value="ECO:0007669"/>
    <property type="project" value="UniProtKB-SubCell"/>
</dbReference>
<accession>A0A139H8V3</accession>
<proteinExistence type="predicted"/>
<keyword evidence="4 6" id="KW-1133">Transmembrane helix</keyword>
<keyword evidence="8" id="KW-1185">Reference proteome</keyword>
<name>A0A139H8V3_9PEZI</name>
<keyword evidence="3 6" id="KW-0812">Transmembrane</keyword>
<comment type="caution">
    <text evidence="7">The sequence shown here is derived from an EMBL/GenBank/DDBJ whole genome shotgun (WGS) entry which is preliminary data.</text>
</comment>
<comment type="subcellular location">
    <subcellularLocation>
        <location evidence="1">Membrane</location>
        <topology evidence="1">Multi-pass membrane protein</topology>
    </subcellularLocation>
</comment>
<feature type="transmembrane region" description="Helical" evidence="6">
    <location>
        <begin position="112"/>
        <end position="137"/>
    </location>
</feature>
<dbReference type="EMBL" id="LFZN01000104">
    <property type="protein sequence ID" value="KXS98873.1"/>
    <property type="molecule type" value="Genomic_DNA"/>
</dbReference>
<keyword evidence="2" id="KW-0813">Transport</keyword>
<evidence type="ECO:0000256" key="5">
    <source>
        <dbReference type="ARBA" id="ARBA00023136"/>
    </source>
</evidence>
<protein>
    <submittedName>
        <fullName evidence="7">Uncharacterized protein</fullName>
    </submittedName>
</protein>
<sequence length="157" mass="17621">MEKIHATTDDYQDEKHATIHEVRAPSETNGKQLSVDYATVVMLGWSLSSGKFNERTWHVCVGKTIATFGFTLAACTMNPGARYFAIICFVGSVNAVDGILSGWYLYRDPPRFVTPMATNAGLSVVVALCALVMRWMLKRENRKLREINADKTLFYAY</sequence>
<evidence type="ECO:0000256" key="4">
    <source>
        <dbReference type="ARBA" id="ARBA00022989"/>
    </source>
</evidence>
<dbReference type="PANTHER" id="PTHR43791:SF84">
    <property type="entry name" value="TRANSPORTER, PUTATIVE (AFU_ORTHOLOGUE AFUA_3G09170)-RELATED"/>
    <property type="match status" value="1"/>
</dbReference>
<evidence type="ECO:0000256" key="6">
    <source>
        <dbReference type="SAM" id="Phobius"/>
    </source>
</evidence>
<evidence type="ECO:0000313" key="8">
    <source>
        <dbReference type="Proteomes" id="UP000070133"/>
    </source>
</evidence>
<evidence type="ECO:0000313" key="7">
    <source>
        <dbReference type="EMBL" id="KXS98873.1"/>
    </source>
</evidence>
<reference evidence="7 8" key="1">
    <citation type="submission" date="2015-07" db="EMBL/GenBank/DDBJ databases">
        <title>Comparative genomics of the Sigatoka disease complex on banana suggests a link between parallel evolutionary changes in Pseudocercospora fijiensis and Pseudocercospora eumusae and increased virulence on the banana host.</title>
        <authorList>
            <person name="Chang T.-C."/>
            <person name="Salvucci A."/>
            <person name="Crous P.W."/>
            <person name="Stergiopoulos I."/>
        </authorList>
    </citation>
    <scope>NUCLEOTIDE SEQUENCE [LARGE SCALE GENOMIC DNA]</scope>
    <source>
        <strain evidence="7 8">CBS 114824</strain>
    </source>
</reference>
<organism evidence="7 8">
    <name type="scientific">Pseudocercospora eumusae</name>
    <dbReference type="NCBI Taxonomy" id="321146"/>
    <lineage>
        <taxon>Eukaryota</taxon>
        <taxon>Fungi</taxon>
        <taxon>Dikarya</taxon>
        <taxon>Ascomycota</taxon>
        <taxon>Pezizomycotina</taxon>
        <taxon>Dothideomycetes</taxon>
        <taxon>Dothideomycetidae</taxon>
        <taxon>Mycosphaerellales</taxon>
        <taxon>Mycosphaerellaceae</taxon>
        <taxon>Pseudocercospora</taxon>
    </lineage>
</organism>
<gene>
    <name evidence="7" type="ORF">AC578_10875</name>
</gene>
<dbReference type="PANTHER" id="PTHR43791">
    <property type="entry name" value="PERMEASE-RELATED"/>
    <property type="match status" value="1"/>
</dbReference>
<dbReference type="OrthoDB" id="2250022at2759"/>